<feature type="compositionally biased region" description="Basic and acidic residues" evidence="1">
    <location>
        <begin position="151"/>
        <end position="168"/>
    </location>
</feature>
<proteinExistence type="predicted"/>
<feature type="compositionally biased region" description="Basic residues" evidence="1">
    <location>
        <begin position="20"/>
        <end position="30"/>
    </location>
</feature>
<protein>
    <submittedName>
        <fullName evidence="2">Ribonuclease HI</fullName>
        <ecNumber evidence="2">3.1.26.4</ecNumber>
    </submittedName>
</protein>
<organism evidence="2">
    <name type="scientific">uncultured Rubrobacteraceae bacterium</name>
    <dbReference type="NCBI Taxonomy" id="349277"/>
    <lineage>
        <taxon>Bacteria</taxon>
        <taxon>Bacillati</taxon>
        <taxon>Actinomycetota</taxon>
        <taxon>Rubrobacteria</taxon>
        <taxon>Rubrobacterales</taxon>
        <taxon>Rubrobacteraceae</taxon>
        <taxon>environmental samples</taxon>
    </lineage>
</organism>
<feature type="non-terminal residue" evidence="2">
    <location>
        <position position="1"/>
    </location>
</feature>
<dbReference type="AlphaFoldDB" id="A0A6J4REP0"/>
<keyword evidence="2" id="KW-0378">Hydrolase</keyword>
<accession>A0A6J4REP0</accession>
<dbReference type="EC" id="3.1.26.4" evidence="2"/>
<dbReference type="GO" id="GO:0004523">
    <property type="term" value="F:RNA-DNA hybrid ribonuclease activity"/>
    <property type="evidence" value="ECO:0007669"/>
    <property type="project" value="UniProtKB-EC"/>
</dbReference>
<reference evidence="2" key="1">
    <citation type="submission" date="2020-02" db="EMBL/GenBank/DDBJ databases">
        <authorList>
            <person name="Meier V. D."/>
        </authorList>
    </citation>
    <scope>NUCLEOTIDE SEQUENCE</scope>
    <source>
        <strain evidence="2">AVDCRST_MAG02</strain>
    </source>
</reference>
<feature type="compositionally biased region" description="Low complexity" evidence="1">
    <location>
        <begin position="132"/>
        <end position="150"/>
    </location>
</feature>
<evidence type="ECO:0000313" key="2">
    <source>
        <dbReference type="EMBL" id="CAA9463796.1"/>
    </source>
</evidence>
<feature type="region of interest" description="Disordered" evidence="1">
    <location>
        <begin position="1"/>
        <end position="188"/>
    </location>
</feature>
<feature type="compositionally biased region" description="Basic and acidic residues" evidence="1">
    <location>
        <begin position="40"/>
        <end position="77"/>
    </location>
</feature>
<name>A0A6J4REP0_9ACTN</name>
<feature type="compositionally biased region" description="Basic and acidic residues" evidence="1">
    <location>
        <begin position="93"/>
        <end position="116"/>
    </location>
</feature>
<gene>
    <name evidence="2" type="ORF">AVDCRST_MAG02-2693</name>
</gene>
<sequence length="188" mass="20515">GRGDGRYPNGGHTGAPARARGPRLHGRGLRRLPGPRWLRGRPDVERLDSRDKRRRAGYHEPEDGADRRVRRPGDDRCGAQGDRLLRLVLPGQLHEEGLAREVAGERLAQRPERARGEQGPVGEVAGGGPAPRGGAVEEGQGAPEGRGPAQGRERPGRRARRGREEGGRRRPGAARRPRAEREAPRLAM</sequence>
<evidence type="ECO:0000256" key="1">
    <source>
        <dbReference type="SAM" id="MobiDB-lite"/>
    </source>
</evidence>
<feature type="non-terminal residue" evidence="2">
    <location>
        <position position="188"/>
    </location>
</feature>
<dbReference type="EMBL" id="CADCVH010000088">
    <property type="protein sequence ID" value="CAA9463796.1"/>
    <property type="molecule type" value="Genomic_DNA"/>
</dbReference>
<feature type="compositionally biased region" description="Basic and acidic residues" evidence="1">
    <location>
        <begin position="177"/>
        <end position="188"/>
    </location>
</feature>